<feature type="transmembrane region" description="Helical" evidence="9">
    <location>
        <begin position="673"/>
        <end position="691"/>
    </location>
</feature>
<keyword evidence="5" id="KW-0238">DNA-binding</keyword>
<keyword evidence="3" id="KW-0862">Zinc</keyword>
<dbReference type="EMBL" id="CVMT01000001">
    <property type="protein sequence ID" value="CRG84093.1"/>
    <property type="molecule type" value="Genomic_DNA"/>
</dbReference>
<feature type="region of interest" description="Disordered" evidence="8">
    <location>
        <begin position="208"/>
        <end position="245"/>
    </location>
</feature>
<feature type="compositionally biased region" description="Acidic residues" evidence="8">
    <location>
        <begin position="236"/>
        <end position="245"/>
    </location>
</feature>
<keyword evidence="7" id="KW-0539">Nucleus</keyword>
<protein>
    <submittedName>
        <fullName evidence="11">Nitrogen assimilation transcription factor nirA</fullName>
    </submittedName>
</protein>
<feature type="region of interest" description="Disordered" evidence="8">
    <location>
        <begin position="1071"/>
        <end position="1110"/>
    </location>
</feature>
<keyword evidence="6" id="KW-0804">Transcription</keyword>
<dbReference type="Gene3D" id="3.40.50.150">
    <property type="entry name" value="Vaccinia Virus protein VP39"/>
    <property type="match status" value="1"/>
</dbReference>
<feature type="compositionally biased region" description="Low complexity" evidence="8">
    <location>
        <begin position="796"/>
        <end position="809"/>
    </location>
</feature>
<dbReference type="SMART" id="SM00066">
    <property type="entry name" value="GAL4"/>
    <property type="match status" value="1"/>
</dbReference>
<dbReference type="CDD" id="cd12148">
    <property type="entry name" value="fungal_TF_MHR"/>
    <property type="match status" value="1"/>
</dbReference>
<dbReference type="CDD" id="cd02440">
    <property type="entry name" value="AdoMet_MTases"/>
    <property type="match status" value="1"/>
</dbReference>
<evidence type="ECO:0000256" key="5">
    <source>
        <dbReference type="ARBA" id="ARBA00023125"/>
    </source>
</evidence>
<organism evidence="11 12">
    <name type="scientific">Talaromyces islandicus</name>
    <name type="common">Penicillium islandicum</name>
    <dbReference type="NCBI Taxonomy" id="28573"/>
    <lineage>
        <taxon>Eukaryota</taxon>
        <taxon>Fungi</taxon>
        <taxon>Dikarya</taxon>
        <taxon>Ascomycota</taxon>
        <taxon>Pezizomycotina</taxon>
        <taxon>Eurotiomycetes</taxon>
        <taxon>Eurotiomycetidae</taxon>
        <taxon>Eurotiales</taxon>
        <taxon>Trichocomaceae</taxon>
        <taxon>Talaromyces</taxon>
        <taxon>Talaromyces sect. Islandici</taxon>
    </lineage>
</organism>
<evidence type="ECO:0000256" key="1">
    <source>
        <dbReference type="ARBA" id="ARBA00004123"/>
    </source>
</evidence>
<dbReference type="PANTHER" id="PTHR31313:SF77">
    <property type="entry name" value="ZN(II)2CYS6 TRANSCRIPTION FACTOR (EUROFUNG)"/>
    <property type="match status" value="1"/>
</dbReference>
<dbReference type="Pfam" id="PF00172">
    <property type="entry name" value="Zn_clus"/>
    <property type="match status" value="1"/>
</dbReference>
<dbReference type="Gene3D" id="4.10.240.10">
    <property type="entry name" value="Zn(2)-C6 fungal-type DNA-binding domain"/>
    <property type="match status" value="1"/>
</dbReference>
<keyword evidence="9" id="KW-0812">Transmembrane</keyword>
<dbReference type="GO" id="GO:0005634">
    <property type="term" value="C:nucleus"/>
    <property type="evidence" value="ECO:0007669"/>
    <property type="project" value="UniProtKB-SubCell"/>
</dbReference>
<evidence type="ECO:0000313" key="12">
    <source>
        <dbReference type="Proteomes" id="UP000054383"/>
    </source>
</evidence>
<dbReference type="PANTHER" id="PTHR31313">
    <property type="entry name" value="TY1 ENHANCER ACTIVATOR"/>
    <property type="match status" value="1"/>
</dbReference>
<dbReference type="SUPFAM" id="SSF57701">
    <property type="entry name" value="Zn2/Cys6 DNA-binding domain"/>
    <property type="match status" value="1"/>
</dbReference>
<keyword evidence="12" id="KW-1185">Reference proteome</keyword>
<dbReference type="GO" id="GO:0003677">
    <property type="term" value="F:DNA binding"/>
    <property type="evidence" value="ECO:0007669"/>
    <property type="project" value="UniProtKB-KW"/>
</dbReference>
<dbReference type="InterPro" id="IPR036864">
    <property type="entry name" value="Zn2-C6_fun-type_DNA-bd_sf"/>
</dbReference>
<evidence type="ECO:0000256" key="2">
    <source>
        <dbReference type="ARBA" id="ARBA00022723"/>
    </source>
</evidence>
<feature type="compositionally biased region" description="Low complexity" evidence="8">
    <location>
        <begin position="1"/>
        <end position="18"/>
    </location>
</feature>
<feature type="domain" description="Zn(2)-C6 fungal-type" evidence="10">
    <location>
        <begin position="28"/>
        <end position="58"/>
    </location>
</feature>
<feature type="compositionally biased region" description="Polar residues" evidence="8">
    <location>
        <begin position="218"/>
        <end position="227"/>
    </location>
</feature>
<keyword evidence="2" id="KW-0479">Metal-binding</keyword>
<comment type="subcellular location">
    <subcellularLocation>
        <location evidence="1">Nucleus</location>
    </subcellularLocation>
</comment>
<evidence type="ECO:0000256" key="3">
    <source>
        <dbReference type="ARBA" id="ARBA00022833"/>
    </source>
</evidence>
<dbReference type="OrthoDB" id="2154091at2759"/>
<evidence type="ECO:0000313" key="11">
    <source>
        <dbReference type="EMBL" id="CRG84093.1"/>
    </source>
</evidence>
<evidence type="ECO:0000256" key="9">
    <source>
        <dbReference type="SAM" id="Phobius"/>
    </source>
</evidence>
<dbReference type="Pfam" id="PF04082">
    <property type="entry name" value="Fungal_trans"/>
    <property type="match status" value="1"/>
</dbReference>
<dbReference type="GO" id="GO:0006351">
    <property type="term" value="P:DNA-templated transcription"/>
    <property type="evidence" value="ECO:0007669"/>
    <property type="project" value="InterPro"/>
</dbReference>
<keyword evidence="9" id="KW-0472">Membrane</keyword>
<keyword evidence="4" id="KW-0805">Transcription regulation</keyword>
<accession>A0A0U1LP92</accession>
<evidence type="ECO:0000256" key="7">
    <source>
        <dbReference type="ARBA" id="ARBA00023242"/>
    </source>
</evidence>
<dbReference type="InterPro" id="IPR051615">
    <property type="entry name" value="Transcr_Regulatory_Elem"/>
</dbReference>
<dbReference type="InterPro" id="IPR001138">
    <property type="entry name" value="Zn2Cys6_DnaBD"/>
</dbReference>
<dbReference type="SUPFAM" id="SSF53335">
    <property type="entry name" value="S-adenosyl-L-methionine-dependent methyltransferases"/>
    <property type="match status" value="1"/>
</dbReference>
<feature type="compositionally biased region" description="Basic and acidic residues" evidence="8">
    <location>
        <begin position="1076"/>
        <end position="1099"/>
    </location>
</feature>
<reference evidence="11 12" key="1">
    <citation type="submission" date="2015-04" db="EMBL/GenBank/DDBJ databases">
        <authorList>
            <person name="Syromyatnikov M.Y."/>
            <person name="Popov V.N."/>
        </authorList>
    </citation>
    <scope>NUCLEOTIDE SEQUENCE [LARGE SCALE GENOMIC DNA]</scope>
    <source>
        <strain evidence="11">WF-38-12</strain>
    </source>
</reference>
<evidence type="ECO:0000256" key="6">
    <source>
        <dbReference type="ARBA" id="ARBA00023163"/>
    </source>
</evidence>
<dbReference type="Proteomes" id="UP000054383">
    <property type="component" value="Unassembled WGS sequence"/>
</dbReference>
<gene>
    <name evidence="11" type="ORF">PISL3812_01428</name>
</gene>
<dbReference type="PROSITE" id="PS50048">
    <property type="entry name" value="ZN2_CY6_FUNGAL_2"/>
    <property type="match status" value="1"/>
</dbReference>
<dbReference type="SMART" id="SM00906">
    <property type="entry name" value="Fungal_trans"/>
    <property type="match status" value="1"/>
</dbReference>
<dbReference type="PROSITE" id="PS00463">
    <property type="entry name" value="ZN2_CY6_FUNGAL_1"/>
    <property type="match status" value="1"/>
</dbReference>
<evidence type="ECO:0000259" key="10">
    <source>
        <dbReference type="PROSITE" id="PS50048"/>
    </source>
</evidence>
<feature type="region of interest" description="Disordered" evidence="8">
    <location>
        <begin position="791"/>
        <end position="811"/>
    </location>
</feature>
<feature type="region of interest" description="Disordered" evidence="8">
    <location>
        <begin position="118"/>
        <end position="172"/>
    </location>
</feature>
<dbReference type="CDD" id="cd00067">
    <property type="entry name" value="GAL4"/>
    <property type="match status" value="1"/>
</dbReference>
<feature type="region of interest" description="Disordered" evidence="8">
    <location>
        <begin position="1"/>
        <end position="24"/>
    </location>
</feature>
<sequence length="1621" mass="180052">MSANTTQPVTAPAPAQTKKAPRKHVTTACVPCRESKIRCDGATPDCVNCQKKGKKCKYQHGDDKRKVSLRAATELFSARIDQLTQFIYDRGLEPPAMHPEADQEINRVLDTLQISRGAVRRHAPPLENRSPQTTPPSRNPAFDTHVPLPSGLPNWSSGYTGHDTTRDMIPPPEQHLGHDPNFTHGGFDFSLPTAECLDNLYANLHGPERPLSGEHIQTAGNQSSSLNVPPRHITDTESDSDDDAEQEVIEQLSSRMGTLKLAGDGHLRYYGPTSNLNLVDVVATSDKRPGVDARSVRHDGQDLLNHLRLGQHVDQSLEDHLIKLYFTWQNPSLYVVDWEMYAAARVKWRNESDDTPFFSEVLTNAMCALGAAFEARYHPTFITFPKSLSEFFADRAKALLEIELDCPCVATVQALVILSSHEAASNRDARGWLYSGMSMRLAFDLGLHLDMTSYVEKGKMTPLEAEVRRIAFWGSYVADHFWGFYLGRPFRMNAGDVSVSKPASGLGRAREETWYAYGMGESQPPNLKLGLGSPSELISRQFANLWEMITPVGHILYGCSDIDRHDLQRITYKVTEDLFAWKENLPSSLQINLDHDTGPIIPHLLMLHMQYHQILIFFHRPWVSKSYIQPQNPKQGPGYQHARKTCIESATAIARLLRLYEKYYTFRRINNQVVAIIFTAALILIFVTISMSSQTASRFRLDEQWQQADMVAHLNVCFRALDELGQSFENAKRTRDFLVSLQRRWQNHMRKSGTSSASKRLYAKSGASPHRVSGLEKKPRLTEASLADAGLGSHLNENSNSNNNNNNNNDILSGDVDLGQIGLSWTPSSRDLKMLSDDLGGSLLPSETAAFAGGNALPSLGEIAPSCFHSAHLAYPSEHPQYFLRAAEVLEMSTESTFAERNATHFNNVSPGEWPDWVRNLHKQIAGFLTSSDAPTWLGLPSLPPADGRRHRMLDYACGDGVISKALKPHFASIIGVDVSSGMLEKYRATASELNLGPAEMLGVCGNLLADDIDPTDPIVADEKLWNFDLVATSMALHHFDDPSRAIQKLTARLKVGGILLVIDQTPIDGSTPAQREYKEELARQSKSPDDSASKEHAARHTISTPGGFTEQEMEALFATAGCEGVRWKLAEELSPIPCDQRVPHCGQCIRTREQCPGYRDEWELVFHDQTSKTIKRSKANRANPRTTTKATTTTTTTISTTAVADRLPPPDYSSLKPSVDDLGINYFFRQFVVGARSNARGCLNYIPSVYHADGEQSTLVASMAAVGLVALANSTQRPELASHARVKYLQAIHLVSSALACPVECVKDSTLMSVISLGVFEHVSAYESFARHVQGAAALVVARGKSQFHSPVGVLMFNQVRTDLILASFRTEQPIPEKILELQGEAVDDTCASMAWWRMGVLGTRCATLLTALQRNIATEERPWSELLQESTVLERDFESIVEVLAAQEPYKTVRVADGDPNIIYNGIYRVYKDSWSIRLWTNERTLQMVTSEIKLYILSAMLKNRIPPDVRELTRLELRRTLQTLANLGEEILAIIPQALEFISSEADDPCPSLGLTSVSGGYLVVWGLFMVGKSAATNSETRKWVIRLLQDIGRNTGISVALRLVDIIMHVVRMAGWG</sequence>
<dbReference type="InterPro" id="IPR007219">
    <property type="entry name" value="XnlR_reg_dom"/>
</dbReference>
<evidence type="ECO:0000256" key="8">
    <source>
        <dbReference type="SAM" id="MobiDB-lite"/>
    </source>
</evidence>
<dbReference type="GO" id="GO:0008270">
    <property type="term" value="F:zinc ion binding"/>
    <property type="evidence" value="ECO:0007669"/>
    <property type="project" value="InterPro"/>
</dbReference>
<keyword evidence="9" id="KW-1133">Transmembrane helix</keyword>
<name>A0A0U1LP92_TALIS</name>
<dbReference type="Pfam" id="PF13489">
    <property type="entry name" value="Methyltransf_23"/>
    <property type="match status" value="1"/>
</dbReference>
<evidence type="ECO:0000256" key="4">
    <source>
        <dbReference type="ARBA" id="ARBA00023015"/>
    </source>
</evidence>
<feature type="region of interest" description="Disordered" evidence="8">
    <location>
        <begin position="749"/>
        <end position="779"/>
    </location>
</feature>
<dbReference type="InterPro" id="IPR029063">
    <property type="entry name" value="SAM-dependent_MTases_sf"/>
</dbReference>
<dbReference type="STRING" id="28573.A0A0U1LP92"/>
<proteinExistence type="predicted"/>
<dbReference type="GO" id="GO:0000981">
    <property type="term" value="F:DNA-binding transcription factor activity, RNA polymerase II-specific"/>
    <property type="evidence" value="ECO:0007669"/>
    <property type="project" value="InterPro"/>
</dbReference>